<keyword evidence="3" id="KW-1185">Reference proteome</keyword>
<evidence type="ECO:0000256" key="1">
    <source>
        <dbReference type="SAM" id="MobiDB-lite"/>
    </source>
</evidence>
<feature type="region of interest" description="Disordered" evidence="1">
    <location>
        <begin position="40"/>
        <end position="61"/>
    </location>
</feature>
<name>A0ABY8MJZ8_9SPIO</name>
<evidence type="ECO:0000313" key="3">
    <source>
        <dbReference type="Proteomes" id="UP001228690"/>
    </source>
</evidence>
<dbReference type="Proteomes" id="UP001228690">
    <property type="component" value="Chromosome"/>
</dbReference>
<organism evidence="2 3">
    <name type="scientific">Candidatus Haliotispira prima</name>
    <dbReference type="NCBI Taxonomy" id="3034016"/>
    <lineage>
        <taxon>Bacteria</taxon>
        <taxon>Pseudomonadati</taxon>
        <taxon>Spirochaetota</taxon>
        <taxon>Spirochaetia</taxon>
        <taxon>Spirochaetales</taxon>
        <taxon>Spirochaetaceae</taxon>
        <taxon>Candidatus Haliotispira</taxon>
    </lineage>
</organism>
<evidence type="ECO:0000313" key="2">
    <source>
        <dbReference type="EMBL" id="WGK70355.1"/>
    </source>
</evidence>
<reference evidence="2 3" key="1">
    <citation type="submission" date="2023-04" db="EMBL/GenBank/DDBJ databases">
        <title>Spirochaete genome identified in red abalone sample constitutes a novel genus.</title>
        <authorList>
            <person name="Sharma S.P."/>
            <person name="Purcell C.M."/>
            <person name="Hyde J.R."/>
            <person name="Severin A.J."/>
        </authorList>
    </citation>
    <scope>NUCLEOTIDE SEQUENCE [LARGE SCALE GENOMIC DNA]</scope>
    <source>
        <strain evidence="2 3">SP-2023</strain>
    </source>
</reference>
<accession>A0ABY8MJZ8</accession>
<proteinExistence type="predicted"/>
<protein>
    <submittedName>
        <fullName evidence="2">Uncharacterized protein</fullName>
    </submittedName>
</protein>
<feature type="region of interest" description="Disordered" evidence="1">
    <location>
        <begin position="77"/>
        <end position="124"/>
    </location>
</feature>
<dbReference type="EMBL" id="CP123443">
    <property type="protein sequence ID" value="WGK70355.1"/>
    <property type="molecule type" value="Genomic_DNA"/>
</dbReference>
<gene>
    <name evidence="2" type="ORF">P0082_05700</name>
</gene>
<feature type="compositionally biased region" description="Basic and acidic residues" evidence="1">
    <location>
        <begin position="106"/>
        <end position="115"/>
    </location>
</feature>
<sequence>MYMIAKRAPLTRNPFSAPALLLLAGLLFVPLTEMNAQNAESQLNDAEDPLNEGPLNDAEGQLNDGELETEFANRPPRDVLNRNFRNRNETLSTSEPIDNGGIWSNRLERTERSTDLSKPTEPSGQEKFFLESKADWNESLLDIELSIPIDKLELQTRYYVNGVIDGNFSVWLYDTVKNLQINSQQTLQDFWGGDDFKNPYTFFKGILKKRHAVFYPDLKSFRATYQVNLYPDLMKIWVDDNFRREDLPPAIPKKNGTPFTGLIIYTEKELPVRGEPYNITKLKPALLPRIYNKDLKLILTYRNIEKDILLQRGMLSYGVISNTNQDQYRDLVGSYPFRIVAQELFGTTHTDLIISNADAATLLENSHMRDTLRQGRILVLFESVSDQVLHTDQ</sequence>
<dbReference type="RefSeq" id="WP_326928566.1">
    <property type="nucleotide sequence ID" value="NZ_CP123443.1"/>
</dbReference>